<feature type="region of interest" description="Disordered" evidence="7">
    <location>
        <begin position="553"/>
        <end position="635"/>
    </location>
</feature>
<feature type="transmembrane region" description="Helical" evidence="8">
    <location>
        <begin position="405"/>
        <end position="431"/>
    </location>
</feature>
<feature type="transmembrane region" description="Helical" evidence="8">
    <location>
        <begin position="345"/>
        <end position="362"/>
    </location>
</feature>
<feature type="transmembrane region" description="Helical" evidence="8">
    <location>
        <begin position="859"/>
        <end position="880"/>
    </location>
</feature>
<comment type="similarity">
    <text evidence="2">Belongs to the major facilitator superfamily. Sugar transporter (TC 2.A.1.1) family.</text>
</comment>
<organism evidence="10 11">
    <name type="scientific">Cochliobolus heterostrophus (strain C4 / ATCC 48331 / race T)</name>
    <name type="common">Southern corn leaf blight fungus</name>
    <name type="synonym">Bipolaris maydis</name>
    <dbReference type="NCBI Taxonomy" id="665024"/>
    <lineage>
        <taxon>Eukaryota</taxon>
        <taxon>Fungi</taxon>
        <taxon>Dikarya</taxon>
        <taxon>Ascomycota</taxon>
        <taxon>Pezizomycotina</taxon>
        <taxon>Dothideomycetes</taxon>
        <taxon>Pleosporomycetidae</taxon>
        <taxon>Pleosporales</taxon>
        <taxon>Pleosporineae</taxon>
        <taxon>Pleosporaceae</taxon>
        <taxon>Bipolaris</taxon>
    </lineage>
</organism>
<evidence type="ECO:0000256" key="3">
    <source>
        <dbReference type="ARBA" id="ARBA00022448"/>
    </source>
</evidence>
<reference evidence="10 11" key="1">
    <citation type="journal article" date="2012" name="PLoS Pathog.">
        <title>Diverse lifestyles and strategies of plant pathogenesis encoded in the genomes of eighteen Dothideomycetes fungi.</title>
        <authorList>
            <person name="Ohm R.A."/>
            <person name="Feau N."/>
            <person name="Henrissat B."/>
            <person name="Schoch C.L."/>
            <person name="Horwitz B.A."/>
            <person name="Barry K.W."/>
            <person name="Condon B.J."/>
            <person name="Copeland A.C."/>
            <person name="Dhillon B."/>
            <person name="Glaser F."/>
            <person name="Hesse C.N."/>
            <person name="Kosti I."/>
            <person name="LaButti K."/>
            <person name="Lindquist E.A."/>
            <person name="Lucas S."/>
            <person name="Salamov A.A."/>
            <person name="Bradshaw R.E."/>
            <person name="Ciuffetti L."/>
            <person name="Hamelin R.C."/>
            <person name="Kema G.H.J."/>
            <person name="Lawrence C."/>
            <person name="Scott J.A."/>
            <person name="Spatafora J.W."/>
            <person name="Turgeon B.G."/>
            <person name="de Wit P.J.G.M."/>
            <person name="Zhong S."/>
            <person name="Goodwin S.B."/>
            <person name="Grigoriev I.V."/>
        </authorList>
    </citation>
    <scope>NUCLEOTIDE SEQUENCE [LARGE SCALE GENOMIC DNA]</scope>
    <source>
        <strain evidence="11">C4 / ATCC 48331 / race T</strain>
    </source>
</reference>
<dbReference type="OrthoDB" id="2241241at2759"/>
<dbReference type="EMBL" id="KB733446">
    <property type="protein sequence ID" value="ENI09140.1"/>
    <property type="molecule type" value="Genomic_DNA"/>
</dbReference>
<comment type="subcellular location">
    <subcellularLocation>
        <location evidence="1">Membrane</location>
        <topology evidence="1">Multi-pass membrane protein</topology>
    </subcellularLocation>
</comment>
<feature type="transmembrane region" description="Helical" evidence="8">
    <location>
        <begin position="647"/>
        <end position="664"/>
    </location>
</feature>
<dbReference type="HOGENOM" id="CLU_010590_0_0_1"/>
<reference evidence="11" key="2">
    <citation type="journal article" date="2013" name="PLoS Genet.">
        <title>Comparative genome structure, secondary metabolite, and effector coding capacity across Cochliobolus pathogens.</title>
        <authorList>
            <person name="Condon B.J."/>
            <person name="Leng Y."/>
            <person name="Wu D."/>
            <person name="Bushley K.E."/>
            <person name="Ohm R.A."/>
            <person name="Otillar R."/>
            <person name="Martin J."/>
            <person name="Schackwitz W."/>
            <person name="Grimwood J."/>
            <person name="MohdZainudin N."/>
            <person name="Xue C."/>
            <person name="Wang R."/>
            <person name="Manning V.A."/>
            <person name="Dhillon B."/>
            <person name="Tu Z.J."/>
            <person name="Steffenson B.J."/>
            <person name="Salamov A."/>
            <person name="Sun H."/>
            <person name="Lowry S."/>
            <person name="LaButti K."/>
            <person name="Han J."/>
            <person name="Copeland A."/>
            <person name="Lindquist E."/>
            <person name="Barry K."/>
            <person name="Schmutz J."/>
            <person name="Baker S.E."/>
            <person name="Ciuffetti L.M."/>
            <person name="Grigoriev I.V."/>
            <person name="Zhong S."/>
            <person name="Turgeon B.G."/>
        </authorList>
    </citation>
    <scope>NUCLEOTIDE SEQUENCE [LARGE SCALE GENOMIC DNA]</scope>
    <source>
        <strain evidence="11">C4 / ATCC 48331 / race T</strain>
    </source>
</reference>
<dbReference type="PROSITE" id="PS50850">
    <property type="entry name" value="MFS"/>
    <property type="match status" value="1"/>
</dbReference>
<dbReference type="InterPro" id="IPR005829">
    <property type="entry name" value="Sugar_transporter_CS"/>
</dbReference>
<feature type="compositionally biased region" description="Basic and acidic residues" evidence="7">
    <location>
        <begin position="582"/>
        <end position="597"/>
    </location>
</feature>
<feature type="compositionally biased region" description="Basic and acidic residues" evidence="7">
    <location>
        <begin position="609"/>
        <end position="621"/>
    </location>
</feature>
<evidence type="ECO:0000256" key="1">
    <source>
        <dbReference type="ARBA" id="ARBA00004141"/>
    </source>
</evidence>
<dbReference type="Pfam" id="PF00083">
    <property type="entry name" value="Sugar_tr"/>
    <property type="match status" value="1"/>
</dbReference>
<evidence type="ECO:0000313" key="11">
    <source>
        <dbReference type="Proteomes" id="UP000012338"/>
    </source>
</evidence>
<gene>
    <name evidence="10" type="ORF">COCC4DRAFT_56662</name>
</gene>
<proteinExistence type="inferred from homology"/>
<feature type="compositionally biased region" description="Basic and acidic residues" evidence="7">
    <location>
        <begin position="563"/>
        <end position="572"/>
    </location>
</feature>
<feature type="transmembrane region" description="Helical" evidence="8">
    <location>
        <begin position="684"/>
        <end position="705"/>
    </location>
</feature>
<sequence>MNKIKEKIKGLTSSGPLEKSSRWVGEHAGYDNTPLPRLTRAGLGMGVLVSMGGFVFGFDTGQISGFLGMVDFRRRFGQRHRNGEYYFSNVRSGLIVGLLSIGTLFGALIAAPIADKIGRKISIIAWCGILSVGFIVQMTATDKWYQIMMGRFVAGLGVGAMSLLVPMYQAETAPRHIRGALISTYQLMITFGIFLAAVFNYAAEKHQSGKKASWLITLGLSFVPAAILAFGILWFDETPRFNFRHGRLDKATKTMVEVYGVPENNYAIQMELQEMREKLEAESKITNNPIQEWIGMWSAPKMAYRIAIGMGLQMFQQLTGANYFFYYGTTVFAGTGIKNSFVTQMILNGINFGVTFYGLYIVEHYGRRKSLIAGSCWMFICFLIFASVGHFSLDRENPENTESAATAMICFACFFIFGFATTWGPMIWTICGELYPSRYRAKAMALSTASNWFWNFLLAFFTPFITGAIDFRYGYVFAGTNILGGLIVYFFVIEGQGRTLEEIDTMYLMGVKPWESSKWVVPSLEEMNSKTRQQLEALNPDLALKKEVVNSEGGVQNGASAGEIEKSPRDSDIAGETNGKAPAKDKDMEPYSMRPDEGLDGQVLQNRTENPEFGKDADYGHETFPGETSGEGTTQAGVKRIEAVSKAWTKASLIVAYVSLLLIANVTSLEIQVTGALVPFATSAFSAHSLLSTVTVVQGVVASVIKPPAGKIADVFGRLESFTIIVTLYTLGYIMEAASNSVQTFAGAQIFWSIGFNGLQVLQQIFVADTTDLLNRALFSTLFDLPFLWTTWAGPEIGHITEPFSVAFYMSVFPYFYSYLQIVQGQSLTAASYITRVFSFSSTISSVVVSLMIKYTSHYKYYVTCGSAIYLLGMGLMLAYRTQDASTATLVGTQIVVGIGGGFLNVPVQLGVQASASHQQVAAATTVWLTLLEVGGAVGSAISGAIWSTYIPAKLQQYLPEANAADWTTIYSSITVAADYATYPPGSPVRIAINRAYQETMRYLLIGALCCAAPILPLTFFLKNYKLDQMDQKVVGNVVGSAEKKERGRSWKFWQRQ</sequence>
<dbReference type="PRINTS" id="PR00171">
    <property type="entry name" value="SUGRTRNSPORT"/>
</dbReference>
<dbReference type="PANTHER" id="PTHR48022:SF91">
    <property type="entry name" value="MAJOR FACILITATOR SUPERFAMILY (MFS) PROFILE DOMAIN-CONTAINING PROTEIN-RELATED"/>
    <property type="match status" value="1"/>
</dbReference>
<keyword evidence="5 8" id="KW-1133">Transmembrane helix</keyword>
<feature type="transmembrane region" description="Helical" evidence="8">
    <location>
        <begin position="1003"/>
        <end position="1022"/>
    </location>
</feature>
<keyword evidence="11" id="KW-1185">Reference proteome</keyword>
<dbReference type="GO" id="GO:0016020">
    <property type="term" value="C:membrane"/>
    <property type="evidence" value="ECO:0007669"/>
    <property type="project" value="UniProtKB-SubCell"/>
</dbReference>
<dbReference type="AlphaFoldDB" id="N4XBX1"/>
<protein>
    <recommendedName>
        <fullName evidence="9">Major facilitator superfamily (MFS) profile domain-containing protein</fullName>
    </recommendedName>
</protein>
<dbReference type="InterPro" id="IPR050360">
    <property type="entry name" value="MFS_Sugar_Transporters"/>
</dbReference>
<name>N4XBX1_COCH4</name>
<dbReference type="CDD" id="cd17356">
    <property type="entry name" value="MFS_HXT"/>
    <property type="match status" value="1"/>
</dbReference>
<evidence type="ECO:0000259" key="9">
    <source>
        <dbReference type="PROSITE" id="PS50850"/>
    </source>
</evidence>
<dbReference type="Proteomes" id="UP000012338">
    <property type="component" value="Unassembled WGS sequence"/>
</dbReference>
<dbReference type="GO" id="GO:0005351">
    <property type="term" value="F:carbohydrate:proton symporter activity"/>
    <property type="evidence" value="ECO:0007669"/>
    <property type="project" value="TreeGrafter"/>
</dbReference>
<feature type="transmembrane region" description="Helical" evidence="8">
    <location>
        <begin position="804"/>
        <end position="822"/>
    </location>
</feature>
<dbReference type="PROSITE" id="PS00216">
    <property type="entry name" value="SUGAR_TRANSPORT_1"/>
    <property type="match status" value="2"/>
</dbReference>
<keyword evidence="6 8" id="KW-0472">Membrane</keyword>
<feature type="transmembrane region" description="Helical" evidence="8">
    <location>
        <begin position="214"/>
        <end position="235"/>
    </location>
</feature>
<dbReference type="InterPro" id="IPR003663">
    <property type="entry name" value="Sugar/inositol_transpt"/>
</dbReference>
<dbReference type="InterPro" id="IPR036259">
    <property type="entry name" value="MFS_trans_sf"/>
</dbReference>
<dbReference type="NCBIfam" id="TIGR00879">
    <property type="entry name" value="SP"/>
    <property type="match status" value="1"/>
</dbReference>
<evidence type="ECO:0000256" key="5">
    <source>
        <dbReference type="ARBA" id="ARBA00022989"/>
    </source>
</evidence>
<dbReference type="SUPFAM" id="SSF103473">
    <property type="entry name" value="MFS general substrate transporter"/>
    <property type="match status" value="2"/>
</dbReference>
<feature type="transmembrane region" description="Helical" evidence="8">
    <location>
        <begin position="452"/>
        <end position="469"/>
    </location>
</feature>
<evidence type="ECO:0000256" key="4">
    <source>
        <dbReference type="ARBA" id="ARBA00022692"/>
    </source>
</evidence>
<feature type="transmembrane region" description="Helical" evidence="8">
    <location>
        <begin position="306"/>
        <end position="325"/>
    </location>
</feature>
<evidence type="ECO:0000256" key="8">
    <source>
        <dbReference type="SAM" id="Phobius"/>
    </source>
</evidence>
<feature type="transmembrane region" description="Helical" evidence="8">
    <location>
        <begin position="717"/>
        <end position="735"/>
    </location>
</feature>
<dbReference type="InterPro" id="IPR020846">
    <property type="entry name" value="MFS_dom"/>
</dbReference>
<feature type="domain" description="Major facilitator superfamily (MFS) profile" evidence="9">
    <location>
        <begin position="45"/>
        <end position="496"/>
    </location>
</feature>
<keyword evidence="4 8" id="KW-0812">Transmembrane</keyword>
<dbReference type="FunFam" id="1.20.1250.20:FF:000044">
    <property type="entry name" value="Hexose transporter Hxt3p"/>
    <property type="match status" value="1"/>
</dbReference>
<feature type="transmembrane region" description="Helical" evidence="8">
    <location>
        <begin position="180"/>
        <end position="202"/>
    </location>
</feature>
<feature type="transmembrane region" description="Helical" evidence="8">
    <location>
        <begin position="371"/>
        <end position="393"/>
    </location>
</feature>
<feature type="transmembrane region" description="Helical" evidence="8">
    <location>
        <begin position="123"/>
        <end position="141"/>
    </location>
</feature>
<feature type="transmembrane region" description="Helical" evidence="8">
    <location>
        <begin position="90"/>
        <end position="111"/>
    </location>
</feature>
<feature type="region of interest" description="Disordered" evidence="7">
    <location>
        <begin position="1"/>
        <end position="20"/>
    </location>
</feature>
<keyword evidence="3" id="KW-0813">Transport</keyword>
<dbReference type="Gene3D" id="1.20.1250.20">
    <property type="entry name" value="MFS general substrate transporter like domains"/>
    <property type="match status" value="3"/>
</dbReference>
<feature type="transmembrane region" description="Helical" evidence="8">
    <location>
        <begin position="475"/>
        <end position="493"/>
    </location>
</feature>
<accession>N4XBX1</accession>
<evidence type="ECO:0000313" key="10">
    <source>
        <dbReference type="EMBL" id="ENI09140.1"/>
    </source>
</evidence>
<dbReference type="InterPro" id="IPR005828">
    <property type="entry name" value="MFS_sugar_transport-like"/>
</dbReference>
<evidence type="ECO:0000256" key="6">
    <source>
        <dbReference type="ARBA" id="ARBA00023136"/>
    </source>
</evidence>
<feature type="transmembrane region" description="Helical" evidence="8">
    <location>
        <begin position="47"/>
        <end position="70"/>
    </location>
</feature>
<dbReference type="PROSITE" id="PS00217">
    <property type="entry name" value="SUGAR_TRANSPORT_2"/>
    <property type="match status" value="1"/>
</dbReference>
<evidence type="ECO:0000256" key="2">
    <source>
        <dbReference type="ARBA" id="ARBA00010992"/>
    </source>
</evidence>
<dbReference type="PANTHER" id="PTHR48022">
    <property type="entry name" value="PLASTIDIC GLUCOSE TRANSPORTER 4"/>
    <property type="match status" value="1"/>
</dbReference>
<evidence type="ECO:0000256" key="7">
    <source>
        <dbReference type="SAM" id="MobiDB-lite"/>
    </source>
</evidence>
<feature type="transmembrane region" description="Helical" evidence="8">
    <location>
        <begin position="147"/>
        <end position="168"/>
    </location>
</feature>